<dbReference type="Proteomes" id="UP000198649">
    <property type="component" value="Unassembled WGS sequence"/>
</dbReference>
<dbReference type="EMBL" id="FOQG01000014">
    <property type="protein sequence ID" value="SFI90398.1"/>
    <property type="molecule type" value="Genomic_DNA"/>
</dbReference>
<protein>
    <recommendedName>
        <fullName evidence="4">Lipoprotein</fullName>
    </recommendedName>
</protein>
<keyword evidence="3" id="KW-1185">Reference proteome</keyword>
<evidence type="ECO:0000313" key="3">
    <source>
        <dbReference type="Proteomes" id="UP000198649"/>
    </source>
</evidence>
<dbReference type="OrthoDB" id="3788482at2"/>
<accession>A0A1I3M0A2</accession>
<evidence type="ECO:0008006" key="4">
    <source>
        <dbReference type="Google" id="ProtNLM"/>
    </source>
</evidence>
<organism evidence="2 3">
    <name type="scientific">Nocardioides psychrotolerans</name>
    <dbReference type="NCBI Taxonomy" id="1005945"/>
    <lineage>
        <taxon>Bacteria</taxon>
        <taxon>Bacillati</taxon>
        <taxon>Actinomycetota</taxon>
        <taxon>Actinomycetes</taxon>
        <taxon>Propionibacteriales</taxon>
        <taxon>Nocardioidaceae</taxon>
        <taxon>Nocardioides</taxon>
    </lineage>
</organism>
<dbReference type="STRING" id="1005945.SAMN05216561_114149"/>
<name>A0A1I3M0A2_9ACTN</name>
<proteinExistence type="predicted"/>
<evidence type="ECO:0000313" key="2">
    <source>
        <dbReference type="EMBL" id="SFI90398.1"/>
    </source>
</evidence>
<keyword evidence="1" id="KW-0732">Signal</keyword>
<gene>
    <name evidence="2" type="ORF">SAMN05216561_114149</name>
</gene>
<reference evidence="2 3" key="1">
    <citation type="submission" date="2016-10" db="EMBL/GenBank/DDBJ databases">
        <authorList>
            <person name="de Groot N.N."/>
        </authorList>
    </citation>
    <scope>NUCLEOTIDE SEQUENCE [LARGE SCALE GENOMIC DNA]</scope>
    <source>
        <strain evidence="2 3">CGMCC 1.11156</strain>
    </source>
</reference>
<dbReference type="AlphaFoldDB" id="A0A1I3M0A2"/>
<evidence type="ECO:0000256" key="1">
    <source>
        <dbReference type="SAM" id="SignalP"/>
    </source>
</evidence>
<feature type="signal peptide" evidence="1">
    <location>
        <begin position="1"/>
        <end position="18"/>
    </location>
</feature>
<dbReference type="RefSeq" id="WP_143099806.1">
    <property type="nucleotide sequence ID" value="NZ_BKAF01000017.1"/>
</dbReference>
<dbReference type="PROSITE" id="PS51257">
    <property type="entry name" value="PROKAR_LIPOPROTEIN"/>
    <property type="match status" value="1"/>
</dbReference>
<sequence length="133" mass="14030">MRLLLATLLVAATTACTATTDRAQRSAPALEPATTDTAVCAEVRAGIAAFNEGDYEETIERFVAAVPLAEDQLDGSPAADELLEAVRWYAELPAEDYPEAAISSPEFATYKAITLGQCDPVAPTQTEPPGTEV</sequence>
<feature type="chain" id="PRO_5038697496" description="Lipoprotein" evidence="1">
    <location>
        <begin position="19"/>
        <end position="133"/>
    </location>
</feature>